<dbReference type="HAMAP" id="MF_01161">
    <property type="entry name" value="tRNA_Ile_lys_synt"/>
    <property type="match status" value="1"/>
</dbReference>
<evidence type="ECO:0000313" key="10">
    <source>
        <dbReference type="EMBL" id="OWZ83266.1"/>
    </source>
</evidence>
<dbReference type="SUPFAM" id="SSF56037">
    <property type="entry name" value="PheT/TilS domain"/>
    <property type="match status" value="1"/>
</dbReference>
<dbReference type="GO" id="GO:0006400">
    <property type="term" value="P:tRNA modification"/>
    <property type="evidence" value="ECO:0007669"/>
    <property type="project" value="UniProtKB-UniRule"/>
</dbReference>
<evidence type="ECO:0000259" key="9">
    <source>
        <dbReference type="SMART" id="SM00977"/>
    </source>
</evidence>
<dbReference type="NCBIfam" id="TIGR02433">
    <property type="entry name" value="lysidine_TilS_C"/>
    <property type="match status" value="1"/>
</dbReference>
<evidence type="ECO:0000256" key="3">
    <source>
        <dbReference type="ARBA" id="ARBA00022598"/>
    </source>
</evidence>
<comment type="domain">
    <text evidence="8">The N-terminal region contains the highly conserved SGGXDS motif, predicted to be a P-loop motif involved in ATP binding.</text>
</comment>
<dbReference type="CDD" id="cd01992">
    <property type="entry name" value="TilS_N"/>
    <property type="match status" value="1"/>
</dbReference>
<dbReference type="InterPro" id="IPR012796">
    <property type="entry name" value="Lysidine-tRNA-synth_C"/>
</dbReference>
<dbReference type="GO" id="GO:0005737">
    <property type="term" value="C:cytoplasm"/>
    <property type="evidence" value="ECO:0007669"/>
    <property type="project" value="UniProtKB-SubCell"/>
</dbReference>
<dbReference type="InterPro" id="IPR011063">
    <property type="entry name" value="TilS/TtcA_N"/>
</dbReference>
<evidence type="ECO:0000256" key="8">
    <source>
        <dbReference type="HAMAP-Rule" id="MF_01161"/>
    </source>
</evidence>
<feature type="binding site" evidence="8">
    <location>
        <begin position="26"/>
        <end position="31"/>
    </location>
    <ligand>
        <name>ATP</name>
        <dbReference type="ChEBI" id="CHEBI:30616"/>
    </ligand>
</feature>
<dbReference type="SUPFAM" id="SSF82829">
    <property type="entry name" value="MesJ substrate recognition domain-like"/>
    <property type="match status" value="1"/>
</dbReference>
<reference evidence="10 11" key="1">
    <citation type="submission" date="2017-06" db="EMBL/GenBank/DDBJ databases">
        <title>Draft Genome Sequence of Natranaerobius trueperi halophilic, alkalithermophilic bacteria from soda lakes.</title>
        <authorList>
            <person name="Zhao B."/>
        </authorList>
    </citation>
    <scope>NUCLEOTIDE SEQUENCE [LARGE SCALE GENOMIC DNA]</scope>
    <source>
        <strain evidence="10 11">DSM 18760</strain>
    </source>
</reference>
<dbReference type="PANTHER" id="PTHR43033">
    <property type="entry name" value="TRNA(ILE)-LYSIDINE SYNTHASE-RELATED"/>
    <property type="match status" value="1"/>
</dbReference>
<keyword evidence="4 8" id="KW-0819">tRNA processing</keyword>
<sequence length="483" mass="55785">MKRRIKKFITVNELIRKDDNVVVGVSGGPDSVALLHVLYVLSKELLCNIYIAHLNHGFREKSAQEDALFVRNLAKQYKLPIVEEKWDVTKYIKENKLSSQQGARIKRYQFFEYVAEKLGANKIALAHHKDDQVETFLLRLLRGTGTQGLSGIPVKRFLTEEIEIIRPLLNVTKEEIIDYLNKLNLTFQTDPTNEETNYQRNKIRHEVVPLLTNINPQLPERIFETMEILEEEDNYLDKKAQNKFNDALIDSEETVVALKVSELVSALKPILRRTLIKGVRLALNLIGAHNKHDVTKHHIDLLLETVESGNTGKYISLPGKLSAFLDVTTYGKTLKIKPLSHIKTEDMIQKNLILNGWTYWPLTDEWIYAEIKDISEFNGNNDNIKNKNQKKAYLDYECINSALIIRSRKPGDRLIPLGMTNNKKLKDFLIDNKVPKAYRDKLPLVTLDDQVLWVVGYRINHKFRVTSKTKKILYLEVMNNEEG</sequence>
<gene>
    <name evidence="8 10" type="primary">tilS</name>
    <name evidence="10" type="ORF">CDO51_09395</name>
</gene>
<feature type="domain" description="Lysidine-tRNA(Ile) synthetase C-terminal" evidence="9">
    <location>
        <begin position="403"/>
        <end position="475"/>
    </location>
</feature>
<keyword evidence="2 8" id="KW-0963">Cytoplasm</keyword>
<protein>
    <recommendedName>
        <fullName evidence="8">tRNA(Ile)-lysidine synthase</fullName>
        <ecNumber evidence="8">6.3.4.19</ecNumber>
    </recommendedName>
    <alternativeName>
        <fullName evidence="8">tRNA(Ile)-2-lysyl-cytidine synthase</fullName>
    </alternativeName>
    <alternativeName>
        <fullName evidence="8">tRNA(Ile)-lysidine synthetase</fullName>
    </alternativeName>
</protein>
<dbReference type="GO" id="GO:0005524">
    <property type="term" value="F:ATP binding"/>
    <property type="evidence" value="ECO:0007669"/>
    <property type="project" value="UniProtKB-UniRule"/>
</dbReference>
<keyword evidence="3 8" id="KW-0436">Ligase</keyword>
<comment type="similarity">
    <text evidence="8">Belongs to the tRNA(Ile)-lysidine synthase family.</text>
</comment>
<dbReference type="OrthoDB" id="9807403at2"/>
<keyword evidence="6 8" id="KW-0067">ATP-binding</keyword>
<evidence type="ECO:0000256" key="4">
    <source>
        <dbReference type="ARBA" id="ARBA00022694"/>
    </source>
</evidence>
<keyword evidence="5 8" id="KW-0547">Nucleotide-binding</keyword>
<dbReference type="SMART" id="SM00977">
    <property type="entry name" value="TilS_C"/>
    <property type="match status" value="1"/>
</dbReference>
<comment type="subcellular location">
    <subcellularLocation>
        <location evidence="1 8">Cytoplasm</location>
    </subcellularLocation>
</comment>
<comment type="caution">
    <text evidence="10">The sequence shown here is derived from an EMBL/GenBank/DDBJ whole genome shotgun (WGS) entry which is preliminary data.</text>
</comment>
<dbReference type="InterPro" id="IPR014729">
    <property type="entry name" value="Rossmann-like_a/b/a_fold"/>
</dbReference>
<dbReference type="Pfam" id="PF11734">
    <property type="entry name" value="TilS_C"/>
    <property type="match status" value="1"/>
</dbReference>
<dbReference type="EMBL" id="NIQC01000022">
    <property type="protein sequence ID" value="OWZ83266.1"/>
    <property type="molecule type" value="Genomic_DNA"/>
</dbReference>
<evidence type="ECO:0000256" key="5">
    <source>
        <dbReference type="ARBA" id="ARBA00022741"/>
    </source>
</evidence>
<dbReference type="NCBIfam" id="TIGR02432">
    <property type="entry name" value="lysidine_TilS_N"/>
    <property type="match status" value="1"/>
</dbReference>
<dbReference type="InterPro" id="IPR012795">
    <property type="entry name" value="tRNA_Ile_lys_synt_N"/>
</dbReference>
<dbReference type="AlphaFoldDB" id="A0A226BW86"/>
<comment type="function">
    <text evidence="8">Ligates lysine onto the cytidine present at position 34 of the AUA codon-specific tRNA(Ile) that contains the anticodon CAU, in an ATP-dependent manner. Cytidine is converted to lysidine, thus changing the amino acid specificity of the tRNA from methionine to isoleucine.</text>
</comment>
<accession>A0A226BW86</accession>
<dbReference type="SUPFAM" id="SSF52402">
    <property type="entry name" value="Adenine nucleotide alpha hydrolases-like"/>
    <property type="match status" value="1"/>
</dbReference>
<dbReference type="PANTHER" id="PTHR43033:SF1">
    <property type="entry name" value="TRNA(ILE)-LYSIDINE SYNTHASE-RELATED"/>
    <property type="match status" value="1"/>
</dbReference>
<organism evidence="10 11">
    <name type="scientific">Natranaerobius trueperi</name>
    <dbReference type="NCBI Taxonomy" id="759412"/>
    <lineage>
        <taxon>Bacteria</taxon>
        <taxon>Bacillati</taxon>
        <taxon>Bacillota</taxon>
        <taxon>Clostridia</taxon>
        <taxon>Natranaerobiales</taxon>
        <taxon>Natranaerobiaceae</taxon>
        <taxon>Natranaerobius</taxon>
    </lineage>
</organism>
<evidence type="ECO:0000256" key="7">
    <source>
        <dbReference type="ARBA" id="ARBA00048539"/>
    </source>
</evidence>
<evidence type="ECO:0000256" key="1">
    <source>
        <dbReference type="ARBA" id="ARBA00004496"/>
    </source>
</evidence>
<keyword evidence="11" id="KW-1185">Reference proteome</keyword>
<name>A0A226BW86_9FIRM</name>
<dbReference type="InterPro" id="IPR012094">
    <property type="entry name" value="tRNA_Ile_lys_synt"/>
</dbReference>
<proteinExistence type="inferred from homology"/>
<dbReference type="RefSeq" id="WP_089024013.1">
    <property type="nucleotide sequence ID" value="NZ_NIQC01000022.1"/>
</dbReference>
<comment type="catalytic activity">
    <reaction evidence="7 8">
        <text>cytidine(34) in tRNA(Ile2) + L-lysine + ATP = lysidine(34) in tRNA(Ile2) + AMP + diphosphate + H(+)</text>
        <dbReference type="Rhea" id="RHEA:43744"/>
        <dbReference type="Rhea" id="RHEA-COMP:10625"/>
        <dbReference type="Rhea" id="RHEA-COMP:10670"/>
        <dbReference type="ChEBI" id="CHEBI:15378"/>
        <dbReference type="ChEBI" id="CHEBI:30616"/>
        <dbReference type="ChEBI" id="CHEBI:32551"/>
        <dbReference type="ChEBI" id="CHEBI:33019"/>
        <dbReference type="ChEBI" id="CHEBI:82748"/>
        <dbReference type="ChEBI" id="CHEBI:83665"/>
        <dbReference type="ChEBI" id="CHEBI:456215"/>
        <dbReference type="EC" id="6.3.4.19"/>
    </reaction>
</comment>
<dbReference type="EC" id="6.3.4.19" evidence="8"/>
<dbReference type="GO" id="GO:0032267">
    <property type="term" value="F:tRNA(Ile)-lysidine synthase activity"/>
    <property type="evidence" value="ECO:0007669"/>
    <property type="project" value="UniProtKB-EC"/>
</dbReference>
<dbReference type="Proteomes" id="UP000214588">
    <property type="component" value="Unassembled WGS sequence"/>
</dbReference>
<evidence type="ECO:0000313" key="11">
    <source>
        <dbReference type="Proteomes" id="UP000214588"/>
    </source>
</evidence>
<dbReference type="Gene3D" id="3.40.50.620">
    <property type="entry name" value="HUPs"/>
    <property type="match status" value="1"/>
</dbReference>
<dbReference type="Pfam" id="PF01171">
    <property type="entry name" value="ATP_bind_3"/>
    <property type="match status" value="1"/>
</dbReference>
<evidence type="ECO:0000256" key="6">
    <source>
        <dbReference type="ARBA" id="ARBA00022840"/>
    </source>
</evidence>
<evidence type="ECO:0000256" key="2">
    <source>
        <dbReference type="ARBA" id="ARBA00022490"/>
    </source>
</evidence>